<keyword evidence="6 7" id="KW-0472">Membrane</keyword>
<dbReference type="RefSeq" id="WP_272748667.1">
    <property type="nucleotide sequence ID" value="NZ_JAQQKX010000010.1"/>
</dbReference>
<dbReference type="InterPro" id="IPR032808">
    <property type="entry name" value="DoxX"/>
</dbReference>
<protein>
    <submittedName>
        <fullName evidence="8">DoxX family protein</fullName>
    </submittedName>
</protein>
<evidence type="ECO:0000256" key="1">
    <source>
        <dbReference type="ARBA" id="ARBA00004651"/>
    </source>
</evidence>
<evidence type="ECO:0000256" key="2">
    <source>
        <dbReference type="ARBA" id="ARBA00006679"/>
    </source>
</evidence>
<evidence type="ECO:0000256" key="4">
    <source>
        <dbReference type="ARBA" id="ARBA00022692"/>
    </source>
</evidence>
<keyword evidence="9" id="KW-1185">Reference proteome</keyword>
<evidence type="ECO:0000313" key="9">
    <source>
        <dbReference type="Proteomes" id="UP001214854"/>
    </source>
</evidence>
<evidence type="ECO:0000256" key="3">
    <source>
        <dbReference type="ARBA" id="ARBA00022475"/>
    </source>
</evidence>
<dbReference type="PANTHER" id="PTHR33452:SF1">
    <property type="entry name" value="INNER MEMBRANE PROTEIN YPHA-RELATED"/>
    <property type="match status" value="1"/>
</dbReference>
<name>A0ABT5HVU9_9CAUL</name>
<dbReference type="Pfam" id="PF07681">
    <property type="entry name" value="DoxX"/>
    <property type="match status" value="1"/>
</dbReference>
<feature type="transmembrane region" description="Helical" evidence="7">
    <location>
        <begin position="75"/>
        <end position="93"/>
    </location>
</feature>
<dbReference type="EMBL" id="JAQQKX010000010">
    <property type="protein sequence ID" value="MDC7684211.1"/>
    <property type="molecule type" value="Genomic_DNA"/>
</dbReference>
<evidence type="ECO:0000256" key="5">
    <source>
        <dbReference type="ARBA" id="ARBA00022989"/>
    </source>
</evidence>
<feature type="transmembrane region" description="Helical" evidence="7">
    <location>
        <begin position="105"/>
        <end position="128"/>
    </location>
</feature>
<organism evidence="8 9">
    <name type="scientific">Asticcacaulis aquaticus</name>
    <dbReference type="NCBI Taxonomy" id="2984212"/>
    <lineage>
        <taxon>Bacteria</taxon>
        <taxon>Pseudomonadati</taxon>
        <taxon>Pseudomonadota</taxon>
        <taxon>Alphaproteobacteria</taxon>
        <taxon>Caulobacterales</taxon>
        <taxon>Caulobacteraceae</taxon>
        <taxon>Asticcacaulis</taxon>
    </lineage>
</organism>
<gene>
    <name evidence="8" type="ORF">PQU92_13045</name>
</gene>
<evidence type="ECO:0000313" key="8">
    <source>
        <dbReference type="EMBL" id="MDC7684211.1"/>
    </source>
</evidence>
<keyword evidence="3" id="KW-1003">Cell membrane</keyword>
<dbReference type="InterPro" id="IPR051907">
    <property type="entry name" value="DoxX-like_oxidoreductase"/>
</dbReference>
<feature type="transmembrane region" description="Helical" evidence="7">
    <location>
        <begin position="48"/>
        <end position="68"/>
    </location>
</feature>
<evidence type="ECO:0000256" key="6">
    <source>
        <dbReference type="ARBA" id="ARBA00023136"/>
    </source>
</evidence>
<keyword evidence="4 7" id="KW-0812">Transmembrane</keyword>
<evidence type="ECO:0000256" key="7">
    <source>
        <dbReference type="SAM" id="Phobius"/>
    </source>
</evidence>
<comment type="subcellular location">
    <subcellularLocation>
        <location evidence="1">Cell membrane</location>
        <topology evidence="1">Multi-pass membrane protein</topology>
    </subcellularLocation>
</comment>
<sequence length="139" mass="14683">MSKLESVTPAFARLLIAAIFILSGLSKLAAPEGTIGYIASVGLPFPELAYVGAVAVEILGGLVFLVGYQTRLVSLALAAFTVATAVFFHSNLADQNQFIHFMKNISIAGGFLYAAVYGGGVVSLDHWLANRHKTRLANA</sequence>
<accession>A0ABT5HVU9</accession>
<comment type="caution">
    <text evidence="8">The sequence shown here is derived from an EMBL/GenBank/DDBJ whole genome shotgun (WGS) entry which is preliminary data.</text>
</comment>
<reference evidence="8 9" key="1">
    <citation type="submission" date="2023-01" db="EMBL/GenBank/DDBJ databases">
        <title>Novel species of the genus Asticcacaulis isolated from rivers.</title>
        <authorList>
            <person name="Lu H."/>
        </authorList>
    </citation>
    <scope>NUCLEOTIDE SEQUENCE [LARGE SCALE GENOMIC DNA]</scope>
    <source>
        <strain evidence="8 9">BYS171W</strain>
    </source>
</reference>
<dbReference type="PANTHER" id="PTHR33452">
    <property type="entry name" value="OXIDOREDUCTASE CATD-RELATED"/>
    <property type="match status" value="1"/>
</dbReference>
<dbReference type="Proteomes" id="UP001214854">
    <property type="component" value="Unassembled WGS sequence"/>
</dbReference>
<comment type="similarity">
    <text evidence="2">Belongs to the DoxX family.</text>
</comment>
<keyword evidence="5 7" id="KW-1133">Transmembrane helix</keyword>
<proteinExistence type="inferred from homology"/>